<dbReference type="InterPro" id="IPR010079">
    <property type="entry name" value="Xanthine_PRibTrfase"/>
</dbReference>
<evidence type="ECO:0000256" key="6">
    <source>
        <dbReference type="SAM" id="SignalP"/>
    </source>
</evidence>
<protein>
    <submittedName>
        <fullName evidence="8">Xanthine phosphoribosyltransferase</fullName>
    </submittedName>
</protein>
<keyword evidence="4" id="KW-0660">Purine salvage</keyword>
<evidence type="ECO:0000256" key="2">
    <source>
        <dbReference type="ARBA" id="ARBA00022676"/>
    </source>
</evidence>
<dbReference type="InterPro" id="IPR029057">
    <property type="entry name" value="PRTase-like"/>
</dbReference>
<feature type="compositionally biased region" description="Low complexity" evidence="5">
    <location>
        <begin position="84"/>
        <end position="99"/>
    </location>
</feature>
<feature type="compositionally biased region" description="Polar residues" evidence="5">
    <location>
        <begin position="61"/>
        <end position="83"/>
    </location>
</feature>
<proteinExistence type="predicted"/>
<dbReference type="SUPFAM" id="SSF53271">
    <property type="entry name" value="PRTase-like"/>
    <property type="match status" value="1"/>
</dbReference>
<dbReference type="EMBL" id="VRMN01000003">
    <property type="protein sequence ID" value="KAA8496190.1"/>
    <property type="molecule type" value="Genomic_DNA"/>
</dbReference>
<dbReference type="OrthoDB" id="363185at2759"/>
<dbReference type="PANTHER" id="PTHR43864">
    <property type="entry name" value="HYPOXANTHINE/GUANINE PHOSPHORIBOSYLTRANSFERASE"/>
    <property type="match status" value="1"/>
</dbReference>
<dbReference type="Proteomes" id="UP000324585">
    <property type="component" value="Unassembled WGS sequence"/>
</dbReference>
<gene>
    <name evidence="8" type="ORF">FVE85_2345</name>
</gene>
<keyword evidence="1" id="KW-0963">Cytoplasm</keyword>
<feature type="chain" id="PRO_5023843110" evidence="6">
    <location>
        <begin position="25"/>
        <end position="783"/>
    </location>
</feature>
<keyword evidence="2 8" id="KW-0328">Glycosyltransferase</keyword>
<keyword evidence="6" id="KW-0732">Signal</keyword>
<evidence type="ECO:0000259" key="7">
    <source>
        <dbReference type="Pfam" id="PF00156"/>
    </source>
</evidence>
<feature type="compositionally biased region" description="Polar residues" evidence="5">
    <location>
        <begin position="125"/>
        <end position="134"/>
    </location>
</feature>
<feature type="compositionally biased region" description="Low complexity" evidence="5">
    <location>
        <begin position="179"/>
        <end position="188"/>
    </location>
</feature>
<dbReference type="SUPFAM" id="SSF52972">
    <property type="entry name" value="ITPase-like"/>
    <property type="match status" value="1"/>
</dbReference>
<dbReference type="InterPro" id="IPR029001">
    <property type="entry name" value="ITPase-like_fam"/>
</dbReference>
<name>A0A5J4YYX8_PORPP</name>
<feature type="signal peptide" evidence="6">
    <location>
        <begin position="1"/>
        <end position="24"/>
    </location>
</feature>
<feature type="region of interest" description="Disordered" evidence="5">
    <location>
        <begin position="23"/>
        <end position="246"/>
    </location>
</feature>
<dbReference type="GO" id="GO:0046110">
    <property type="term" value="P:xanthine metabolic process"/>
    <property type="evidence" value="ECO:0007669"/>
    <property type="project" value="InterPro"/>
</dbReference>
<reference evidence="9" key="1">
    <citation type="journal article" date="2019" name="Nat. Commun.">
        <title>Expansion of phycobilisome linker gene families in mesophilic red algae.</title>
        <authorList>
            <person name="Lee J."/>
            <person name="Kim D."/>
            <person name="Bhattacharya D."/>
            <person name="Yoon H.S."/>
        </authorList>
    </citation>
    <scope>NUCLEOTIDE SEQUENCE [LARGE SCALE GENOMIC DNA]</scope>
    <source>
        <strain evidence="9">CCMP 1328</strain>
    </source>
</reference>
<dbReference type="PANTHER" id="PTHR43864:SF1">
    <property type="entry name" value="XANTHINE PHOSPHORIBOSYLTRANSFERASE"/>
    <property type="match status" value="1"/>
</dbReference>
<accession>A0A5J4YYX8</accession>
<dbReference type="InterPro" id="IPR050118">
    <property type="entry name" value="Pur/Pyrimidine_PRTase"/>
</dbReference>
<evidence type="ECO:0000256" key="1">
    <source>
        <dbReference type="ARBA" id="ARBA00022490"/>
    </source>
</evidence>
<keyword evidence="3 8" id="KW-0808">Transferase</keyword>
<comment type="caution">
    <text evidence="8">The sequence shown here is derived from an EMBL/GenBank/DDBJ whole genome shotgun (WGS) entry which is preliminary data.</text>
</comment>
<dbReference type="Gene3D" id="3.40.50.2020">
    <property type="match status" value="1"/>
</dbReference>
<dbReference type="InterPro" id="IPR000836">
    <property type="entry name" value="PRTase_dom"/>
</dbReference>
<dbReference type="CDD" id="cd06223">
    <property type="entry name" value="PRTases_typeI"/>
    <property type="match status" value="1"/>
</dbReference>
<feature type="domain" description="Phosphoribosyltransferase" evidence="7">
    <location>
        <begin position="631"/>
        <end position="740"/>
    </location>
</feature>
<dbReference type="Gene3D" id="3.90.950.10">
    <property type="match status" value="1"/>
</dbReference>
<dbReference type="GO" id="GO:0006166">
    <property type="term" value="P:purine ribonucleoside salvage"/>
    <property type="evidence" value="ECO:0007669"/>
    <property type="project" value="UniProtKB-KW"/>
</dbReference>
<dbReference type="NCBIfam" id="NF006671">
    <property type="entry name" value="PRK09219.1"/>
    <property type="match status" value="1"/>
</dbReference>
<evidence type="ECO:0000256" key="4">
    <source>
        <dbReference type="ARBA" id="ARBA00022726"/>
    </source>
</evidence>
<dbReference type="GO" id="GO:0016763">
    <property type="term" value="F:pentosyltransferase activity"/>
    <property type="evidence" value="ECO:0007669"/>
    <property type="project" value="InterPro"/>
</dbReference>
<sequence length="783" mass="85053">MAACLSQRVMDLFLLFAFVPPGVPPPGARKAQSISGRTGVLRGGRDRSHPSAAVLRRATGFQPSSPQKGQGNGRVPNQPNPGDSATAPSASSSAQSPPAGQNAEGARRAAKKKSERGPKKKKNAGSRSSPATKVQQKDQDLSAMLQEDFGVRVPHRQDGVESDQVQERSMFGQRLARSQQMQQVQQAQPGRNIENAGEEKGEEWLPVPAPSSSSTSSASPPPSASPGMLTPGGTGAPSMRAGDADEQQFERDLGLAGQYSNRSSLPMSTQVPPYNLPDPVVGSVPAPAGSAASPMPEVVDVNVVPVGSNYAMESKTFDDMLDELAIRAEATSGRLFRTSDPLVSQALEEVWHDRVMHQRDIKDGIPQYDVTGSPFLDSYTMACSGSLFLAQSRLYRGVGVIITHNFGDFTVPLPSLDELGDGEEFESPQSTSVRHSLEQWSRWKAHAVYLVTGLPCIAESTDFCVPAQPQMRNDRGFYARVWNSDIVEKAVQRFGPVSPPERRARFESVAVYYDGETEVVGKGVVECELEFMNPSRAIIAMASALDNVYKVLYKRFSFDLAYFDTISRDNEMRDLQQTTMTGATFLRQRIMNEAKVLRDGILKVSSFLNHKVDTRLMDLCGQELAARLQSTRPNKVLTVEATGLIPGLTVARVLNVPLVFARKSRPISISDSYQTTYRSATKGTTSELVVSEEYLGPSDRVIIIDDFLAGGSTVEALFKLARMASARVVGVGVLIEKVSDSGRTALSGYDVPIISLAKVSKIEEGHVEVLDEPPFNRIERVDE</sequence>
<evidence type="ECO:0000313" key="9">
    <source>
        <dbReference type="Proteomes" id="UP000324585"/>
    </source>
</evidence>
<dbReference type="AlphaFoldDB" id="A0A5J4YYX8"/>
<dbReference type="Pfam" id="PF00156">
    <property type="entry name" value="Pribosyltran"/>
    <property type="match status" value="1"/>
</dbReference>
<feature type="compositionally biased region" description="Basic residues" evidence="5">
    <location>
        <begin position="108"/>
        <end position="124"/>
    </location>
</feature>
<keyword evidence="9" id="KW-1185">Reference proteome</keyword>
<evidence type="ECO:0000256" key="5">
    <source>
        <dbReference type="SAM" id="MobiDB-lite"/>
    </source>
</evidence>
<dbReference type="NCBIfam" id="TIGR01744">
    <property type="entry name" value="XPRTase"/>
    <property type="match status" value="1"/>
</dbReference>
<evidence type="ECO:0000313" key="8">
    <source>
        <dbReference type="EMBL" id="KAA8496190.1"/>
    </source>
</evidence>
<organism evidence="8 9">
    <name type="scientific">Porphyridium purpureum</name>
    <name type="common">Red alga</name>
    <name type="synonym">Porphyridium cruentum</name>
    <dbReference type="NCBI Taxonomy" id="35688"/>
    <lineage>
        <taxon>Eukaryota</taxon>
        <taxon>Rhodophyta</taxon>
        <taxon>Bangiophyceae</taxon>
        <taxon>Porphyridiales</taxon>
        <taxon>Porphyridiaceae</taxon>
        <taxon>Porphyridium</taxon>
    </lineage>
</organism>
<evidence type="ECO:0000256" key="3">
    <source>
        <dbReference type="ARBA" id="ARBA00022679"/>
    </source>
</evidence>